<evidence type="ECO:0000313" key="2">
    <source>
        <dbReference type="EMBL" id="MDP9829415.1"/>
    </source>
</evidence>
<dbReference type="RefSeq" id="WP_307247574.1">
    <property type="nucleotide sequence ID" value="NZ_JAUSQZ010000001.1"/>
</dbReference>
<feature type="region of interest" description="Disordered" evidence="1">
    <location>
        <begin position="48"/>
        <end position="70"/>
    </location>
</feature>
<organism evidence="2 3">
    <name type="scientific">Kineosporia succinea</name>
    <dbReference type="NCBI Taxonomy" id="84632"/>
    <lineage>
        <taxon>Bacteria</taxon>
        <taxon>Bacillati</taxon>
        <taxon>Actinomycetota</taxon>
        <taxon>Actinomycetes</taxon>
        <taxon>Kineosporiales</taxon>
        <taxon>Kineosporiaceae</taxon>
        <taxon>Kineosporia</taxon>
    </lineage>
</organism>
<accession>A0ABT9PBM2</accession>
<proteinExistence type="predicted"/>
<evidence type="ECO:0000313" key="3">
    <source>
        <dbReference type="Proteomes" id="UP001235712"/>
    </source>
</evidence>
<evidence type="ECO:0000256" key="1">
    <source>
        <dbReference type="SAM" id="MobiDB-lite"/>
    </source>
</evidence>
<sequence length="70" mass="8156">MDQIQTWQQTGRFLTPAQLDQLTADERAAYFADSAVRSVEEIDRMPEPHRSIFQHQAQALRNRRQDRAAS</sequence>
<name>A0ABT9PBM2_9ACTN</name>
<protein>
    <submittedName>
        <fullName evidence="2">Uncharacterized protein</fullName>
    </submittedName>
</protein>
<keyword evidence="3" id="KW-1185">Reference proteome</keyword>
<reference evidence="2 3" key="1">
    <citation type="submission" date="2023-07" db="EMBL/GenBank/DDBJ databases">
        <title>Sequencing the genomes of 1000 actinobacteria strains.</title>
        <authorList>
            <person name="Klenk H.-P."/>
        </authorList>
    </citation>
    <scope>NUCLEOTIDE SEQUENCE [LARGE SCALE GENOMIC DNA]</scope>
    <source>
        <strain evidence="2 3">DSM 44388</strain>
    </source>
</reference>
<comment type="caution">
    <text evidence="2">The sequence shown here is derived from an EMBL/GenBank/DDBJ whole genome shotgun (WGS) entry which is preliminary data.</text>
</comment>
<gene>
    <name evidence="2" type="ORF">J2S57_005164</name>
</gene>
<dbReference type="Proteomes" id="UP001235712">
    <property type="component" value="Unassembled WGS sequence"/>
</dbReference>
<dbReference type="EMBL" id="JAUSQZ010000001">
    <property type="protein sequence ID" value="MDP9829415.1"/>
    <property type="molecule type" value="Genomic_DNA"/>
</dbReference>